<protein>
    <submittedName>
        <fullName evidence="2">Mechanosensitive ion channel protein MscS</fullName>
    </submittedName>
</protein>
<feature type="chain" id="PRO_5047501949" evidence="1">
    <location>
        <begin position="18"/>
        <end position="208"/>
    </location>
</feature>
<reference evidence="3" key="1">
    <citation type="journal article" date="2019" name="Int. J. Syst. Evol. Microbiol.">
        <title>The Global Catalogue of Microorganisms (GCM) 10K type strain sequencing project: providing services to taxonomists for standard genome sequencing and annotation.</title>
        <authorList>
            <consortium name="The Broad Institute Genomics Platform"/>
            <consortium name="The Broad Institute Genome Sequencing Center for Infectious Disease"/>
            <person name="Wu L."/>
            <person name="Ma J."/>
        </authorList>
    </citation>
    <scope>NUCLEOTIDE SEQUENCE [LARGE SCALE GENOMIC DNA]</scope>
    <source>
        <strain evidence="3">JCM 31319</strain>
    </source>
</reference>
<gene>
    <name evidence="2" type="ORF">ACFQ2O_06035</name>
</gene>
<comment type="caution">
    <text evidence="2">The sequence shown here is derived from an EMBL/GenBank/DDBJ whole genome shotgun (WGS) entry which is preliminary data.</text>
</comment>
<keyword evidence="3" id="KW-1185">Reference proteome</keyword>
<sequence length="208" mass="22488">MIIRNVIYAILLGVSMAACLSQQDEENTTQAEAATPELQGSDIDTDAIDLRSAPAAYAIAKGHVGNIKIGMPIEQLRNNVPAGLHITDTTLTQEGQQSTAYLLTPQGQHKGLLVEQDCQQECSIWRISVRSPTYKTASGMGVGSKYSEIQQAYKISSVSFEEGNVVAIAPEAGMSFIIDHSQLSQQQLARVNAKNLPANTLVKRVLVY</sequence>
<evidence type="ECO:0000313" key="2">
    <source>
        <dbReference type="EMBL" id="MFD1185763.1"/>
    </source>
</evidence>
<proteinExistence type="predicted"/>
<feature type="signal peptide" evidence="1">
    <location>
        <begin position="1"/>
        <end position="17"/>
    </location>
</feature>
<evidence type="ECO:0000256" key="1">
    <source>
        <dbReference type="SAM" id="SignalP"/>
    </source>
</evidence>
<dbReference type="RefSeq" id="WP_377523980.1">
    <property type="nucleotide sequence ID" value="NZ_JBHTLD010000035.1"/>
</dbReference>
<name>A0ABW3SM47_9BACT</name>
<dbReference type="Proteomes" id="UP001597094">
    <property type="component" value="Unassembled WGS sequence"/>
</dbReference>
<dbReference type="PROSITE" id="PS51257">
    <property type="entry name" value="PROKAR_LIPOPROTEIN"/>
    <property type="match status" value="1"/>
</dbReference>
<accession>A0ABW3SM47</accession>
<organism evidence="2 3">
    <name type="scientific">Pontibacter rugosus</name>
    <dbReference type="NCBI Taxonomy" id="1745966"/>
    <lineage>
        <taxon>Bacteria</taxon>
        <taxon>Pseudomonadati</taxon>
        <taxon>Bacteroidota</taxon>
        <taxon>Cytophagia</taxon>
        <taxon>Cytophagales</taxon>
        <taxon>Hymenobacteraceae</taxon>
        <taxon>Pontibacter</taxon>
    </lineage>
</organism>
<keyword evidence="1" id="KW-0732">Signal</keyword>
<evidence type="ECO:0000313" key="3">
    <source>
        <dbReference type="Proteomes" id="UP001597094"/>
    </source>
</evidence>
<dbReference type="EMBL" id="JBHTLD010000035">
    <property type="protein sequence ID" value="MFD1185763.1"/>
    <property type="molecule type" value="Genomic_DNA"/>
</dbReference>